<feature type="domain" description="NF-kappa-B essential modulator NEMO CC2-LZ" evidence="4">
    <location>
        <begin position="505"/>
        <end position="558"/>
    </location>
</feature>
<dbReference type="Proteomes" id="UP000007110">
    <property type="component" value="Unassembled WGS sequence"/>
</dbReference>
<dbReference type="PANTHER" id="PTHR31882:SF11">
    <property type="entry name" value="HDA1 COMPLEX SUBUNIT 2"/>
    <property type="match status" value="1"/>
</dbReference>
<reference evidence="5" key="2">
    <citation type="submission" date="2021-01" db="UniProtKB">
        <authorList>
            <consortium name="EnsemblMetazoa"/>
        </authorList>
    </citation>
    <scope>IDENTIFICATION</scope>
</reference>
<dbReference type="KEGG" id="spu:756953"/>
<feature type="region of interest" description="Disordered" evidence="3">
    <location>
        <begin position="261"/>
        <end position="281"/>
    </location>
</feature>
<dbReference type="AlphaFoldDB" id="A0A7M7GFJ1"/>
<feature type="compositionally biased region" description="Pro residues" evidence="3">
    <location>
        <begin position="482"/>
        <end position="491"/>
    </location>
</feature>
<dbReference type="Pfam" id="PF16516">
    <property type="entry name" value="CC2-LZ"/>
    <property type="match status" value="1"/>
</dbReference>
<dbReference type="GO" id="GO:0043122">
    <property type="term" value="P:regulation of canonical NF-kappaB signal transduction"/>
    <property type="evidence" value="ECO:0007669"/>
    <property type="project" value="UniProtKB-ARBA"/>
</dbReference>
<organism evidence="5 6">
    <name type="scientific">Strongylocentrotus purpuratus</name>
    <name type="common">Purple sea urchin</name>
    <dbReference type="NCBI Taxonomy" id="7668"/>
    <lineage>
        <taxon>Eukaryota</taxon>
        <taxon>Metazoa</taxon>
        <taxon>Echinodermata</taxon>
        <taxon>Eleutherozoa</taxon>
        <taxon>Echinozoa</taxon>
        <taxon>Echinoidea</taxon>
        <taxon>Euechinoidea</taxon>
        <taxon>Echinacea</taxon>
        <taxon>Camarodonta</taxon>
        <taxon>Echinidea</taxon>
        <taxon>Strongylocentrotidae</taxon>
        <taxon>Strongylocentrotus</taxon>
    </lineage>
</organism>
<feature type="coiled-coil region" evidence="2">
    <location>
        <begin position="505"/>
        <end position="567"/>
    </location>
</feature>
<dbReference type="Gene3D" id="1.20.5.990">
    <property type="entry name" value="Nemo cc2-lz domain - 1d5 darpin complex"/>
    <property type="match status" value="1"/>
</dbReference>
<feature type="compositionally biased region" description="Basic and acidic residues" evidence="3">
    <location>
        <begin position="463"/>
        <end position="476"/>
    </location>
</feature>
<feature type="region of interest" description="Disordered" evidence="3">
    <location>
        <begin position="432"/>
        <end position="501"/>
    </location>
</feature>
<reference evidence="6" key="1">
    <citation type="submission" date="2015-02" db="EMBL/GenBank/DDBJ databases">
        <title>Genome sequencing for Strongylocentrotus purpuratus.</title>
        <authorList>
            <person name="Murali S."/>
            <person name="Liu Y."/>
            <person name="Vee V."/>
            <person name="English A."/>
            <person name="Wang M."/>
            <person name="Skinner E."/>
            <person name="Han Y."/>
            <person name="Muzny D.M."/>
            <person name="Worley K.C."/>
            <person name="Gibbs R.A."/>
        </authorList>
    </citation>
    <scope>NUCLEOTIDE SEQUENCE</scope>
</reference>
<dbReference type="RefSeq" id="XP_003723465.2">
    <property type="nucleotide sequence ID" value="XM_003723417.3"/>
</dbReference>
<proteinExistence type="predicted"/>
<dbReference type="InterPro" id="IPR032419">
    <property type="entry name" value="CC2-LZ_dom"/>
</dbReference>
<feature type="compositionally biased region" description="Basic and acidic residues" evidence="3">
    <location>
        <begin position="113"/>
        <end position="161"/>
    </location>
</feature>
<protein>
    <recommendedName>
        <fullName evidence="4">NF-kappa-B essential modulator NEMO CC2-LZ domain-containing protein</fullName>
    </recommendedName>
</protein>
<dbReference type="GeneID" id="756953"/>
<keyword evidence="1 2" id="KW-0175">Coiled coil</keyword>
<feature type="compositionally biased region" description="Low complexity" evidence="3">
    <location>
        <begin position="449"/>
        <end position="459"/>
    </location>
</feature>
<evidence type="ECO:0000256" key="1">
    <source>
        <dbReference type="ARBA" id="ARBA00023054"/>
    </source>
</evidence>
<keyword evidence="6" id="KW-1185">Reference proteome</keyword>
<dbReference type="OrthoDB" id="10423384at2759"/>
<dbReference type="EnsemblMetazoa" id="XM_003723417">
    <property type="protein sequence ID" value="XP_003723465"/>
    <property type="gene ID" value="LOC756953"/>
</dbReference>
<feature type="compositionally biased region" description="Acidic residues" evidence="3">
    <location>
        <begin position="31"/>
        <end position="40"/>
    </location>
</feature>
<evidence type="ECO:0000259" key="4">
    <source>
        <dbReference type="Pfam" id="PF16516"/>
    </source>
</evidence>
<name>A0A7M7GFJ1_STRPU</name>
<evidence type="ECO:0000313" key="6">
    <source>
        <dbReference type="Proteomes" id="UP000007110"/>
    </source>
</evidence>
<dbReference type="PANTHER" id="PTHR31882">
    <property type="entry name" value="TNFAIP3-INTERACTING PROTEIN COILED COIL FAMILY MEMBER"/>
    <property type="match status" value="1"/>
</dbReference>
<feature type="compositionally biased region" description="Basic and acidic residues" evidence="3">
    <location>
        <begin position="89"/>
        <end position="105"/>
    </location>
</feature>
<dbReference type="GO" id="GO:0005737">
    <property type="term" value="C:cytoplasm"/>
    <property type="evidence" value="ECO:0007669"/>
    <property type="project" value="UniProtKB-ARBA"/>
</dbReference>
<evidence type="ECO:0000256" key="3">
    <source>
        <dbReference type="SAM" id="MobiDB-lite"/>
    </source>
</evidence>
<feature type="compositionally biased region" description="Polar residues" evidence="3">
    <location>
        <begin position="1"/>
        <end position="17"/>
    </location>
</feature>
<sequence length="631" mass="71670">MASNDISLTPSDVSHQTVPRIAKPPNYNEGGSEEEEDDFDEPRPPPDEHPSTTAGHQRTTESAKQIDANEGVVNGDGIESSARAVDNAVHLDNDTIRDGDGDKKHPPGKKTKKGEEVVEGEKVVRNDGGEGEKKGARKGGDKSRDCQDPLNKEGEKSKDMCDGDFDSDNVTELVDRVESAVDSMSKDEPEAFDGLVAILRVLLPKTLFMADEVKMLRDSKKDLLVRYRTLAKENQQARLEAEQRTIVETKSVGTTVKNDEKNANCENCTEGKPEGEDPNKQKQQEIEALKKDFKKLRMQCKELQHVNLSWEKYSTKKSSRHAAEIRKMTEKLATSDEKARKLEKRLEEKFRKYDQTLMEMKHSEERHKLVASEYKKERDVLRMKYDELKRQVKEQEEEIKRLNEVIARKGTAKLYLKPAALVVTQQAHIDEKYNNVPRRKPERTEKQGTATAAASAAKAVEPPAHREKGKAKDSKPQKTKPVSPPLSPRGPPGYMNASSPMSLTRDELKDQVVLYKEQIDVFRADFNQERHDREKAVGQVDSLKKELEKTKKKVKEMQRQRMQEEHDLYVAARVGGHALFLPEDTQEMRLREIKQQAHGKRTSTAHGRKYVEDNLEGTLDLPENHLYAEIN</sequence>
<feature type="compositionally biased region" description="Polar residues" evidence="3">
    <location>
        <begin position="51"/>
        <end position="63"/>
    </location>
</feature>
<accession>A0A7M7GFJ1</accession>
<dbReference type="GO" id="GO:0071222">
    <property type="term" value="P:cellular response to lipopolysaccharide"/>
    <property type="evidence" value="ECO:0000318"/>
    <property type="project" value="GO_Central"/>
</dbReference>
<dbReference type="GO" id="GO:0006357">
    <property type="term" value="P:regulation of transcription by RNA polymerase II"/>
    <property type="evidence" value="ECO:0000318"/>
    <property type="project" value="GO_Central"/>
</dbReference>
<evidence type="ECO:0000313" key="5">
    <source>
        <dbReference type="EnsemblMetazoa" id="XP_003723465"/>
    </source>
</evidence>
<dbReference type="OMA" id="ENHLYAE"/>
<dbReference type="InParanoid" id="A0A7M7GFJ1"/>
<feature type="region of interest" description="Disordered" evidence="3">
    <location>
        <begin position="1"/>
        <end position="167"/>
    </location>
</feature>
<evidence type="ECO:0000256" key="2">
    <source>
        <dbReference type="SAM" id="Coils"/>
    </source>
</evidence>
<feature type="compositionally biased region" description="Basic and acidic residues" evidence="3">
    <location>
        <begin position="41"/>
        <end position="50"/>
    </location>
</feature>